<gene>
    <name evidence="2" type="ORF">NTEN_LOCUS9072</name>
</gene>
<protein>
    <submittedName>
        <fullName evidence="2">Uncharacterized protein</fullName>
    </submittedName>
</protein>
<reference evidence="2 3" key="1">
    <citation type="submission" date="2020-02" db="EMBL/GenBank/DDBJ databases">
        <authorList>
            <person name="Ferguson B K."/>
        </authorList>
    </citation>
    <scope>NUCLEOTIDE SEQUENCE [LARGE SCALE GENOMIC DNA]</scope>
</reference>
<keyword evidence="1" id="KW-0812">Transmembrane</keyword>
<accession>A0A6H5GKL1</accession>
<evidence type="ECO:0000313" key="2">
    <source>
        <dbReference type="EMBL" id="CAB0003552.1"/>
    </source>
</evidence>
<proteinExistence type="predicted"/>
<organism evidence="2 3">
    <name type="scientific">Nesidiocoris tenuis</name>
    <dbReference type="NCBI Taxonomy" id="355587"/>
    <lineage>
        <taxon>Eukaryota</taxon>
        <taxon>Metazoa</taxon>
        <taxon>Ecdysozoa</taxon>
        <taxon>Arthropoda</taxon>
        <taxon>Hexapoda</taxon>
        <taxon>Insecta</taxon>
        <taxon>Pterygota</taxon>
        <taxon>Neoptera</taxon>
        <taxon>Paraneoptera</taxon>
        <taxon>Hemiptera</taxon>
        <taxon>Heteroptera</taxon>
        <taxon>Panheteroptera</taxon>
        <taxon>Cimicomorpha</taxon>
        <taxon>Miridae</taxon>
        <taxon>Dicyphina</taxon>
        <taxon>Nesidiocoris</taxon>
    </lineage>
</organism>
<dbReference type="EMBL" id="CADCXU010013524">
    <property type="protein sequence ID" value="CAB0003552.1"/>
    <property type="molecule type" value="Genomic_DNA"/>
</dbReference>
<keyword evidence="3" id="KW-1185">Reference proteome</keyword>
<dbReference type="AlphaFoldDB" id="A0A6H5GKL1"/>
<evidence type="ECO:0000256" key="1">
    <source>
        <dbReference type="SAM" id="Phobius"/>
    </source>
</evidence>
<feature type="transmembrane region" description="Helical" evidence="1">
    <location>
        <begin position="107"/>
        <end position="139"/>
    </location>
</feature>
<evidence type="ECO:0000313" key="3">
    <source>
        <dbReference type="Proteomes" id="UP000479000"/>
    </source>
</evidence>
<name>A0A6H5GKL1_9HEMI</name>
<keyword evidence="1" id="KW-1133">Transmembrane helix</keyword>
<dbReference type="Proteomes" id="UP000479000">
    <property type="component" value="Unassembled WGS sequence"/>
</dbReference>
<sequence length="165" mass="18506">MRAPLSLGSLVTLRRAERCTPSSSTRLTNLTGASRSRFSMELLKPADASISPSPSAHVYDSRRSFRTIRCCKWQTRRLCSGKRRHIADNIIVIENNFVRLRTLKLTFLGTVLVCLLLPMIPCFLVLFYVLLLSVSNFVYCAVPKRKTGSQFIPTVLTVSSRSLPA</sequence>
<keyword evidence="1" id="KW-0472">Membrane</keyword>